<dbReference type="PANTHER" id="PTHR12829">
    <property type="entry name" value="N6-ADENOSINE-METHYLTRANSFERASE"/>
    <property type="match status" value="1"/>
</dbReference>
<evidence type="ECO:0000256" key="1">
    <source>
        <dbReference type="ARBA" id="ARBA00012160"/>
    </source>
</evidence>
<evidence type="ECO:0000256" key="7">
    <source>
        <dbReference type="SAM" id="MobiDB-lite"/>
    </source>
</evidence>
<dbReference type="SUPFAM" id="SSF53335">
    <property type="entry name" value="S-adenosyl-L-methionine-dependent methyltransferases"/>
    <property type="match status" value="1"/>
</dbReference>
<gene>
    <name evidence="8" type="ORF">V5799_023720</name>
</gene>
<dbReference type="Proteomes" id="UP001321473">
    <property type="component" value="Unassembled WGS sequence"/>
</dbReference>
<keyword evidence="2" id="KW-0489">Methyltransferase</keyword>
<dbReference type="InterPro" id="IPR025848">
    <property type="entry name" value="MT-A70"/>
</dbReference>
<evidence type="ECO:0000256" key="4">
    <source>
        <dbReference type="ARBA" id="ARBA00022691"/>
    </source>
</evidence>
<proteinExistence type="inferred from homology"/>
<keyword evidence="9" id="KW-1185">Reference proteome</keyword>
<dbReference type="Pfam" id="PF05063">
    <property type="entry name" value="MT-A70"/>
    <property type="match status" value="1"/>
</dbReference>
<feature type="compositionally biased region" description="Basic and acidic residues" evidence="7">
    <location>
        <begin position="1"/>
        <end position="21"/>
    </location>
</feature>
<feature type="compositionally biased region" description="Low complexity" evidence="7">
    <location>
        <begin position="68"/>
        <end position="85"/>
    </location>
</feature>
<dbReference type="GO" id="GO:0036396">
    <property type="term" value="C:RNA N6-methyladenosine methyltransferase complex"/>
    <property type="evidence" value="ECO:0007669"/>
    <property type="project" value="TreeGrafter"/>
</dbReference>
<dbReference type="GO" id="GO:0001510">
    <property type="term" value="P:RNA methylation"/>
    <property type="evidence" value="ECO:0007669"/>
    <property type="project" value="InterPro"/>
</dbReference>
<dbReference type="EMBL" id="JARKHS020002703">
    <property type="protein sequence ID" value="KAK8786504.1"/>
    <property type="molecule type" value="Genomic_DNA"/>
</dbReference>
<reference evidence="8 9" key="1">
    <citation type="journal article" date="2023" name="Arcadia Sci">
        <title>De novo assembly of a long-read Amblyomma americanum tick genome.</title>
        <authorList>
            <person name="Chou S."/>
            <person name="Poskanzer K.E."/>
            <person name="Rollins M."/>
            <person name="Thuy-Boun P.S."/>
        </authorList>
    </citation>
    <scope>NUCLEOTIDE SEQUENCE [LARGE SCALE GENOMIC DNA]</scope>
    <source>
        <strain evidence="8">F_SG_1</strain>
        <tissue evidence="8">Salivary glands</tissue>
    </source>
</reference>
<dbReference type="EC" id="2.1.1.348" evidence="1"/>
<dbReference type="PROSITE" id="PS51143">
    <property type="entry name" value="MT_A70"/>
    <property type="match status" value="1"/>
</dbReference>
<dbReference type="InterPro" id="IPR029063">
    <property type="entry name" value="SAM-dependent_MTases_sf"/>
</dbReference>
<comment type="caution">
    <text evidence="8">The sequence shown here is derived from an EMBL/GenBank/DDBJ whole genome shotgun (WGS) entry which is preliminary data.</text>
</comment>
<dbReference type="PROSITE" id="PS51563">
    <property type="entry name" value="SAM_MTA70L_1"/>
    <property type="match status" value="1"/>
</dbReference>
<evidence type="ECO:0000256" key="6">
    <source>
        <dbReference type="PROSITE-ProRule" id="PRU00489"/>
    </source>
</evidence>
<evidence type="ECO:0000256" key="5">
    <source>
        <dbReference type="ARBA" id="ARBA00048957"/>
    </source>
</evidence>
<name>A0AAQ4FGP7_AMBAM</name>
<evidence type="ECO:0000313" key="8">
    <source>
        <dbReference type="EMBL" id="KAK8786504.1"/>
    </source>
</evidence>
<accession>A0AAQ4FGP7</accession>
<feature type="region of interest" description="Disordered" evidence="7">
    <location>
        <begin position="1"/>
        <end position="85"/>
    </location>
</feature>
<organism evidence="8 9">
    <name type="scientific">Amblyomma americanum</name>
    <name type="common">Lone star tick</name>
    <dbReference type="NCBI Taxonomy" id="6943"/>
    <lineage>
        <taxon>Eukaryota</taxon>
        <taxon>Metazoa</taxon>
        <taxon>Ecdysozoa</taxon>
        <taxon>Arthropoda</taxon>
        <taxon>Chelicerata</taxon>
        <taxon>Arachnida</taxon>
        <taxon>Acari</taxon>
        <taxon>Parasitiformes</taxon>
        <taxon>Ixodida</taxon>
        <taxon>Ixodoidea</taxon>
        <taxon>Ixodidae</taxon>
        <taxon>Amblyomminae</taxon>
        <taxon>Amblyomma</taxon>
    </lineage>
</organism>
<keyword evidence="3" id="KW-0808">Transferase</keyword>
<evidence type="ECO:0000256" key="3">
    <source>
        <dbReference type="ARBA" id="ARBA00022679"/>
    </source>
</evidence>
<evidence type="ECO:0000313" key="9">
    <source>
        <dbReference type="Proteomes" id="UP001321473"/>
    </source>
</evidence>
<sequence>MSDAWKDMQEFKSRQSSLRERLQRRKKERQEIVQGISIEPVTSAGEDSSGPVSSMINQPVGSPQAGHQSSGTQGASTDTAAAAPTDVDEVERRLLRCLLDVALDLPADSRRLQTIVSRSLGRDVDHNSLEDLLHKLAAQELIALREDITAEGTPCLQVTSAEHTRLQAFVDAQGEGSEMREKRGQKRTAPDPIESLLSLPSAREKETKQLGEEILELLSKPTAKERSLVERFRSQGGAQVQEFCPHGTKQECSRSSSTGVACGKLHFNKIIQKHTDESLGDCSFLNTCFHMDSCKYVHYEVDSSVPVSRPPQTPAGGSSPPALLRGTGPTVLHPPQWIQCDLRYFDMSILGKFSVVMADPPWDIHMELPYGTMSDDEMRQLNVPSLTDDGLIFLWVTGRAMELGRECLKLWGYERCDELIWVKTNQLQRIIRTGRTGHWLNHGKEHCLVGVKGNPKEINRGLDCDVIVAEVRATSHKPDEIYGIIERLSPGTRKIELFGRPHNVQPNWITLGNQVEGVRLTDPELINEFRKLYPDGDCMKKPQAPPSMAVNAWATDPHLNRPMMDSMVGYGEPMGVPEPGIMYEGIPTSAYHHYPPPPVVTPIPRQ</sequence>
<feature type="region of interest" description="Disordered" evidence="7">
    <location>
        <begin position="173"/>
        <end position="192"/>
    </location>
</feature>
<comment type="catalytic activity">
    <reaction evidence="5">
        <text>an adenosine in mRNA + S-adenosyl-L-methionine = an N(6)-methyladenosine in mRNA + S-adenosyl-L-homocysteine + H(+)</text>
        <dbReference type="Rhea" id="RHEA:55584"/>
        <dbReference type="Rhea" id="RHEA-COMP:12414"/>
        <dbReference type="Rhea" id="RHEA-COMP:12417"/>
        <dbReference type="ChEBI" id="CHEBI:15378"/>
        <dbReference type="ChEBI" id="CHEBI:57856"/>
        <dbReference type="ChEBI" id="CHEBI:59789"/>
        <dbReference type="ChEBI" id="CHEBI:74411"/>
        <dbReference type="ChEBI" id="CHEBI:74449"/>
        <dbReference type="EC" id="2.1.1.348"/>
    </reaction>
</comment>
<comment type="similarity">
    <text evidence="6">Belongs to the MT-A70-like family.</text>
</comment>
<keyword evidence="4" id="KW-0949">S-adenosyl-L-methionine</keyword>
<dbReference type="GO" id="GO:0001734">
    <property type="term" value="F:mRNA m(6)A methyltransferase activity"/>
    <property type="evidence" value="ECO:0007669"/>
    <property type="project" value="UniProtKB-EC"/>
</dbReference>
<protein>
    <recommendedName>
        <fullName evidence="1">mRNA m(6)A methyltransferase</fullName>
        <ecNumber evidence="1">2.1.1.348</ecNumber>
    </recommendedName>
</protein>
<dbReference type="GO" id="GO:0005634">
    <property type="term" value="C:nucleus"/>
    <property type="evidence" value="ECO:0007669"/>
    <property type="project" value="InterPro"/>
</dbReference>
<evidence type="ECO:0000256" key="2">
    <source>
        <dbReference type="ARBA" id="ARBA00022603"/>
    </source>
</evidence>
<dbReference type="InterPro" id="IPR007757">
    <property type="entry name" value="MT-A70-like"/>
</dbReference>
<dbReference type="AlphaFoldDB" id="A0AAQ4FGP7"/>
<dbReference type="PANTHER" id="PTHR12829:SF7">
    <property type="entry name" value="N6-ADENOSINE-METHYLTRANSFERASE CATALYTIC SUBUNIT"/>
    <property type="match status" value="1"/>
</dbReference>
<feature type="compositionally biased region" description="Polar residues" evidence="7">
    <location>
        <begin position="50"/>
        <end position="67"/>
    </location>
</feature>